<feature type="region of interest" description="Disordered" evidence="1">
    <location>
        <begin position="32"/>
        <end position="161"/>
    </location>
</feature>
<keyword evidence="2" id="KW-0732">Signal</keyword>
<organism evidence="3 4">
    <name type="scientific">Pleurodeles waltl</name>
    <name type="common">Iberian ribbed newt</name>
    <dbReference type="NCBI Taxonomy" id="8319"/>
    <lineage>
        <taxon>Eukaryota</taxon>
        <taxon>Metazoa</taxon>
        <taxon>Chordata</taxon>
        <taxon>Craniata</taxon>
        <taxon>Vertebrata</taxon>
        <taxon>Euteleostomi</taxon>
        <taxon>Amphibia</taxon>
        <taxon>Batrachia</taxon>
        <taxon>Caudata</taxon>
        <taxon>Salamandroidea</taxon>
        <taxon>Salamandridae</taxon>
        <taxon>Pleurodelinae</taxon>
        <taxon>Pleurodeles</taxon>
    </lineage>
</organism>
<accession>A0AAV7VA96</accession>
<reference evidence="3" key="1">
    <citation type="journal article" date="2022" name="bioRxiv">
        <title>Sequencing and chromosome-scale assembly of the giantPleurodeles waltlgenome.</title>
        <authorList>
            <person name="Brown T."/>
            <person name="Elewa A."/>
            <person name="Iarovenko S."/>
            <person name="Subramanian E."/>
            <person name="Araus A.J."/>
            <person name="Petzold A."/>
            <person name="Susuki M."/>
            <person name="Suzuki K.-i.T."/>
            <person name="Hayashi T."/>
            <person name="Toyoda A."/>
            <person name="Oliveira C."/>
            <person name="Osipova E."/>
            <person name="Leigh N.D."/>
            <person name="Simon A."/>
            <person name="Yun M.H."/>
        </authorList>
    </citation>
    <scope>NUCLEOTIDE SEQUENCE</scope>
    <source>
        <strain evidence="3">20211129_DDA</strain>
        <tissue evidence="3">Liver</tissue>
    </source>
</reference>
<feature type="signal peptide" evidence="2">
    <location>
        <begin position="1"/>
        <end position="30"/>
    </location>
</feature>
<keyword evidence="4" id="KW-1185">Reference proteome</keyword>
<dbReference type="EMBL" id="JANPWB010000003">
    <property type="protein sequence ID" value="KAJ1198268.1"/>
    <property type="molecule type" value="Genomic_DNA"/>
</dbReference>
<protein>
    <submittedName>
        <fullName evidence="3">Uncharacterized protein</fullName>
    </submittedName>
</protein>
<name>A0AAV7VA96_PLEWA</name>
<proteinExistence type="predicted"/>
<dbReference type="Proteomes" id="UP001066276">
    <property type="component" value="Chromosome 2_1"/>
</dbReference>
<evidence type="ECO:0000313" key="4">
    <source>
        <dbReference type="Proteomes" id="UP001066276"/>
    </source>
</evidence>
<comment type="caution">
    <text evidence="3">The sequence shown here is derived from an EMBL/GenBank/DDBJ whole genome shotgun (WGS) entry which is preliminary data.</text>
</comment>
<feature type="compositionally biased region" description="Low complexity" evidence="1">
    <location>
        <begin position="87"/>
        <end position="97"/>
    </location>
</feature>
<dbReference type="AlphaFoldDB" id="A0AAV7VA96"/>
<sequence>MHALNMSFFLPPPFFVVFLFMCALASLGGGEVASDHEGAASHMAPEGHATDSEFTSETEGEESSTTGTRGDVSDTDTSRKGAPLWWQQHPCPLLQQVQPPPRAPAPPSKQSLSVRPVPARPGSRASPSPQAPQALPQLPLLPSVRRSLTSSRRSLLGSLPL</sequence>
<feature type="compositionally biased region" description="Pro residues" evidence="1">
    <location>
        <begin position="98"/>
        <end position="107"/>
    </location>
</feature>
<evidence type="ECO:0000313" key="3">
    <source>
        <dbReference type="EMBL" id="KAJ1198268.1"/>
    </source>
</evidence>
<feature type="compositionally biased region" description="Low complexity" evidence="1">
    <location>
        <begin position="113"/>
        <end position="161"/>
    </location>
</feature>
<gene>
    <name evidence="3" type="ORF">NDU88_002110</name>
</gene>
<feature type="chain" id="PRO_5043967210" evidence="2">
    <location>
        <begin position="31"/>
        <end position="161"/>
    </location>
</feature>
<evidence type="ECO:0000256" key="1">
    <source>
        <dbReference type="SAM" id="MobiDB-lite"/>
    </source>
</evidence>
<evidence type="ECO:0000256" key="2">
    <source>
        <dbReference type="SAM" id="SignalP"/>
    </source>
</evidence>